<evidence type="ECO:0000313" key="1">
    <source>
        <dbReference type="EMBL" id="SDE77886.1"/>
    </source>
</evidence>
<dbReference type="STRING" id="660518.SAMN05216218_101291"/>
<organism evidence="1 2">
    <name type="scientific">Halorientalis regularis</name>
    <dbReference type="NCBI Taxonomy" id="660518"/>
    <lineage>
        <taxon>Archaea</taxon>
        <taxon>Methanobacteriati</taxon>
        <taxon>Methanobacteriota</taxon>
        <taxon>Stenosarchaea group</taxon>
        <taxon>Halobacteria</taxon>
        <taxon>Halobacteriales</taxon>
        <taxon>Haloarculaceae</taxon>
        <taxon>Halorientalis</taxon>
    </lineage>
</organism>
<sequence length="117" mass="13517">MDELVRAFQDVDANLRLVFALSEVSWDLLYVRDDVADTYSESDFEATYREHMGNRISASNLRQTIDGGEYHGEMYFFEDIVVFQFPSTRHEAVVVSYDWDETAPIADVFEVAKNADM</sequence>
<proteinExistence type="predicted"/>
<name>A0A1G7FPQ1_9EURY</name>
<dbReference type="AlphaFoldDB" id="A0A1G7FPQ1"/>
<dbReference type="Pfam" id="PF24366">
    <property type="entry name" value="DUF7522"/>
    <property type="match status" value="1"/>
</dbReference>
<keyword evidence="2" id="KW-1185">Reference proteome</keyword>
<dbReference type="InterPro" id="IPR055944">
    <property type="entry name" value="DUF7522"/>
</dbReference>
<dbReference type="RefSeq" id="WP_092686973.1">
    <property type="nucleotide sequence ID" value="NZ_FNBK01000001.1"/>
</dbReference>
<gene>
    <name evidence="1" type="ORF">SAMN05216218_101291</name>
</gene>
<accession>A0A1G7FPQ1</accession>
<dbReference type="Proteomes" id="UP000199076">
    <property type="component" value="Unassembled WGS sequence"/>
</dbReference>
<protein>
    <submittedName>
        <fullName evidence="1">Uncharacterized protein</fullName>
    </submittedName>
</protein>
<reference evidence="2" key="1">
    <citation type="submission" date="2016-10" db="EMBL/GenBank/DDBJ databases">
        <authorList>
            <person name="Varghese N."/>
            <person name="Submissions S."/>
        </authorList>
    </citation>
    <scope>NUCLEOTIDE SEQUENCE [LARGE SCALE GENOMIC DNA]</scope>
    <source>
        <strain evidence="2">IBRC-M 10760</strain>
    </source>
</reference>
<dbReference type="OrthoDB" id="199238at2157"/>
<dbReference type="EMBL" id="FNBK01000001">
    <property type="protein sequence ID" value="SDE77886.1"/>
    <property type="molecule type" value="Genomic_DNA"/>
</dbReference>
<evidence type="ECO:0000313" key="2">
    <source>
        <dbReference type="Proteomes" id="UP000199076"/>
    </source>
</evidence>